<protein>
    <submittedName>
        <fullName evidence="4">Spore coat protein</fullName>
    </submittedName>
</protein>
<name>A0A4Y8LUU4_9BACL</name>
<dbReference type="Pfam" id="PF07875">
    <property type="entry name" value="Coat_F"/>
    <property type="match status" value="1"/>
</dbReference>
<evidence type="ECO:0000256" key="2">
    <source>
        <dbReference type="ARBA" id="ARBA00024325"/>
    </source>
</evidence>
<keyword evidence="1" id="KW-0749">Sporulation</keyword>
<comment type="caution">
    <text evidence="4">The sequence shown here is derived from an EMBL/GenBank/DDBJ whole genome shotgun (WGS) entry which is preliminary data.</text>
</comment>
<dbReference type="EMBL" id="SOMN01000022">
    <property type="protein sequence ID" value="TFE24832.1"/>
    <property type="molecule type" value="Genomic_DNA"/>
</dbReference>
<keyword evidence="4" id="KW-0167">Capsid protein</keyword>
<dbReference type="PANTHER" id="PTHR39183:SF1">
    <property type="entry name" value="SPORE COAT PROTEIN F-LIKE PROTEIN YHCQ"/>
    <property type="match status" value="1"/>
</dbReference>
<evidence type="ECO:0000256" key="1">
    <source>
        <dbReference type="ARBA" id="ARBA00022969"/>
    </source>
</evidence>
<dbReference type="AlphaFoldDB" id="A0A4Y8LUU4"/>
<dbReference type="Proteomes" id="UP000297900">
    <property type="component" value="Unassembled WGS sequence"/>
</dbReference>
<organism evidence="4 5">
    <name type="scientific">Cohnella luojiensis</name>
    <dbReference type="NCBI Taxonomy" id="652876"/>
    <lineage>
        <taxon>Bacteria</taxon>
        <taxon>Bacillati</taxon>
        <taxon>Bacillota</taxon>
        <taxon>Bacilli</taxon>
        <taxon>Bacillales</taxon>
        <taxon>Paenibacillaceae</taxon>
        <taxon>Cohnella</taxon>
    </lineage>
</organism>
<keyword evidence="4" id="KW-0946">Virion</keyword>
<proteinExistence type="inferred from homology"/>
<evidence type="ECO:0000313" key="5">
    <source>
        <dbReference type="Proteomes" id="UP000297900"/>
    </source>
</evidence>
<sequence>MAAHYGAHETMEVHEVLTCAIDGINHFQLLRPHVKDQQLQQILDRQLQFMTNEYNGMVRAVQQQGQEQAIPYRSPKNLAPKYGLDHPAQQSPNASINQIDDRDVASGMLCSHKASASMKMIASLECANPQLRHLMQQGAINCSEQAYEVWQYMNQQGYYQVPTMKEITTNTIMNTYQPANANMNMNMIHSMPPQQTMMSQQQPMMSTPMSTYIRQ</sequence>
<evidence type="ECO:0000313" key="4">
    <source>
        <dbReference type="EMBL" id="TFE24832.1"/>
    </source>
</evidence>
<keyword evidence="5" id="KW-1185">Reference proteome</keyword>
<dbReference type="InterPro" id="IPR012347">
    <property type="entry name" value="Ferritin-like"/>
</dbReference>
<dbReference type="PANTHER" id="PTHR39183">
    <property type="entry name" value="SPORE COAT PROTEIN F-LIKE PROTEIN YHCQ"/>
    <property type="match status" value="1"/>
</dbReference>
<dbReference type="RefSeq" id="WP_135152990.1">
    <property type="nucleotide sequence ID" value="NZ_SOMN01000022.1"/>
</dbReference>
<dbReference type="GO" id="GO:0030435">
    <property type="term" value="P:sporulation resulting in formation of a cellular spore"/>
    <property type="evidence" value="ECO:0007669"/>
    <property type="project" value="UniProtKB-KW"/>
</dbReference>
<dbReference type="InterPro" id="IPR012851">
    <property type="entry name" value="Spore_coat_CotF-like"/>
</dbReference>
<dbReference type="OrthoDB" id="2374504at2"/>
<comment type="subcellular location">
    <subcellularLocation>
        <location evidence="2">Spore coat</location>
    </subcellularLocation>
</comment>
<dbReference type="Gene3D" id="1.20.1260.10">
    <property type="match status" value="1"/>
</dbReference>
<reference evidence="4 5" key="1">
    <citation type="submission" date="2019-03" db="EMBL/GenBank/DDBJ databases">
        <title>Cohnella endophytica sp. nov., a novel endophytic bacterium isolated from bark of Sonneratia apetala.</title>
        <authorList>
            <person name="Tuo L."/>
        </authorList>
    </citation>
    <scope>NUCLEOTIDE SEQUENCE [LARGE SCALE GENOMIC DNA]</scope>
    <source>
        <strain evidence="4 5">CCTCC AB 208254</strain>
    </source>
</reference>
<gene>
    <name evidence="4" type="ORF">E2980_14895</name>
</gene>
<accession>A0A4Y8LUU4</accession>
<comment type="similarity">
    <text evidence="3">Belongs to the CotF family.</text>
</comment>
<evidence type="ECO:0000256" key="3">
    <source>
        <dbReference type="ARBA" id="ARBA00024344"/>
    </source>
</evidence>